<feature type="domain" description="Peptidase S1" evidence="8">
    <location>
        <begin position="23"/>
        <end position="287"/>
    </location>
</feature>
<comment type="similarity">
    <text evidence="1">Belongs to the peptidase S1 family.</text>
</comment>
<dbReference type="InterPro" id="IPR001254">
    <property type="entry name" value="Trypsin_dom"/>
</dbReference>
<dbReference type="PROSITE" id="PS50240">
    <property type="entry name" value="TRYPSIN_DOM"/>
    <property type="match status" value="1"/>
</dbReference>
<evidence type="ECO:0000313" key="9">
    <source>
        <dbReference type="EnsemblMetazoa" id="XP_014260926.1"/>
    </source>
</evidence>
<evidence type="ECO:0000256" key="1">
    <source>
        <dbReference type="ARBA" id="ARBA00007664"/>
    </source>
</evidence>
<dbReference type="OrthoDB" id="6576428at2759"/>
<evidence type="ECO:0000256" key="4">
    <source>
        <dbReference type="ARBA" id="ARBA00022825"/>
    </source>
</evidence>
<feature type="chain" id="PRO_5035225543" description="Peptidase S1 domain-containing protein" evidence="7">
    <location>
        <begin position="20"/>
        <end position="310"/>
    </location>
</feature>
<dbReference type="GO" id="GO:0006508">
    <property type="term" value="P:proteolysis"/>
    <property type="evidence" value="ECO:0007669"/>
    <property type="project" value="UniProtKB-KW"/>
</dbReference>
<keyword evidence="6" id="KW-0812">Transmembrane</keyword>
<dbReference type="KEGG" id="clec:106673351"/>
<keyword evidence="6" id="KW-1133">Transmembrane helix</keyword>
<feature type="transmembrane region" description="Helical" evidence="6">
    <location>
        <begin position="288"/>
        <end position="309"/>
    </location>
</feature>
<dbReference type="Pfam" id="PF00089">
    <property type="entry name" value="Trypsin"/>
    <property type="match status" value="1"/>
</dbReference>
<dbReference type="SMART" id="SM00020">
    <property type="entry name" value="Tryp_SPc"/>
    <property type="match status" value="1"/>
</dbReference>
<dbReference type="EnsemblMetazoa" id="XM_014405440.2">
    <property type="protein sequence ID" value="XP_014260926.1"/>
    <property type="gene ID" value="LOC106673351"/>
</dbReference>
<evidence type="ECO:0000256" key="6">
    <source>
        <dbReference type="SAM" id="Phobius"/>
    </source>
</evidence>
<keyword evidence="2" id="KW-0645">Protease</keyword>
<evidence type="ECO:0000256" key="3">
    <source>
        <dbReference type="ARBA" id="ARBA00022801"/>
    </source>
</evidence>
<keyword evidence="4" id="KW-0720">Serine protease</keyword>
<dbReference type="OMA" id="QMISKHE"/>
<dbReference type="InterPro" id="IPR001314">
    <property type="entry name" value="Peptidase_S1A"/>
</dbReference>
<keyword evidence="10" id="KW-1185">Reference proteome</keyword>
<accession>A0A8I6SBN5</accession>
<organism evidence="9 10">
    <name type="scientific">Cimex lectularius</name>
    <name type="common">Bed bug</name>
    <name type="synonym">Acanthia lectularia</name>
    <dbReference type="NCBI Taxonomy" id="79782"/>
    <lineage>
        <taxon>Eukaryota</taxon>
        <taxon>Metazoa</taxon>
        <taxon>Ecdysozoa</taxon>
        <taxon>Arthropoda</taxon>
        <taxon>Hexapoda</taxon>
        <taxon>Insecta</taxon>
        <taxon>Pterygota</taxon>
        <taxon>Neoptera</taxon>
        <taxon>Paraneoptera</taxon>
        <taxon>Hemiptera</taxon>
        <taxon>Heteroptera</taxon>
        <taxon>Panheteroptera</taxon>
        <taxon>Cimicomorpha</taxon>
        <taxon>Cimicidae</taxon>
        <taxon>Cimex</taxon>
    </lineage>
</organism>
<dbReference type="InterPro" id="IPR009003">
    <property type="entry name" value="Peptidase_S1_PA"/>
</dbReference>
<reference evidence="9" key="1">
    <citation type="submission" date="2022-01" db="UniProtKB">
        <authorList>
            <consortium name="EnsemblMetazoa"/>
        </authorList>
    </citation>
    <scope>IDENTIFICATION</scope>
</reference>
<dbReference type="SUPFAM" id="SSF50494">
    <property type="entry name" value="Trypsin-like serine proteases"/>
    <property type="match status" value="1"/>
</dbReference>
<dbReference type="GO" id="GO:0004252">
    <property type="term" value="F:serine-type endopeptidase activity"/>
    <property type="evidence" value="ECO:0007669"/>
    <property type="project" value="InterPro"/>
</dbReference>
<keyword evidence="5" id="KW-1015">Disulfide bond</keyword>
<dbReference type="PANTHER" id="PTHR24276">
    <property type="entry name" value="POLYSERASE-RELATED"/>
    <property type="match status" value="1"/>
</dbReference>
<keyword evidence="6" id="KW-0472">Membrane</keyword>
<dbReference type="PANTHER" id="PTHR24276:SF91">
    <property type="entry name" value="AT26814P-RELATED"/>
    <property type="match status" value="1"/>
</dbReference>
<protein>
    <recommendedName>
        <fullName evidence="8">Peptidase S1 domain-containing protein</fullName>
    </recommendedName>
</protein>
<dbReference type="InterPro" id="IPR043504">
    <property type="entry name" value="Peptidase_S1_PA_chymotrypsin"/>
</dbReference>
<evidence type="ECO:0000256" key="2">
    <source>
        <dbReference type="ARBA" id="ARBA00022670"/>
    </source>
</evidence>
<sequence length="310" mass="35086">MFLVLCSFVFTLLFSNGLSMKKIVGGSMAFQEDFPYIVSLQWKNRHHFCSGNLLSLKKVLTACHCTSIFFNHEHILFDREDVIVVGGVLKLKNNIDEQIRHVKELLPHEKCEEQVYSWRFDYALYILDAPFQKHFKGGVVSTVPLYSTNRIKAIEKLENMSKSSQVCRTAGWGNQLVVENGTVYSTLSEYLKVLDVTLLSRKDCLLILCRPPMCRCLDDGDLQRKTQWCAIGPDEQDVCEGDSGAPLICSGFLFAILSWGPACGEWTYPSMYSGVYEVLDFLSSDVSMLASSSYTLLEIGFFVLILILLF</sequence>
<dbReference type="GeneID" id="106673351"/>
<keyword evidence="7" id="KW-0732">Signal</keyword>
<dbReference type="RefSeq" id="XP_014260926.1">
    <property type="nucleotide sequence ID" value="XM_014405440.2"/>
</dbReference>
<feature type="signal peptide" evidence="7">
    <location>
        <begin position="1"/>
        <end position="19"/>
    </location>
</feature>
<keyword evidence="3" id="KW-0378">Hydrolase</keyword>
<evidence type="ECO:0000256" key="5">
    <source>
        <dbReference type="ARBA" id="ARBA00023157"/>
    </source>
</evidence>
<name>A0A8I6SBN5_CIMLE</name>
<evidence type="ECO:0000259" key="8">
    <source>
        <dbReference type="PROSITE" id="PS50240"/>
    </source>
</evidence>
<dbReference type="AlphaFoldDB" id="A0A8I6SBN5"/>
<evidence type="ECO:0000256" key="7">
    <source>
        <dbReference type="SAM" id="SignalP"/>
    </source>
</evidence>
<dbReference type="Gene3D" id="2.40.10.10">
    <property type="entry name" value="Trypsin-like serine proteases"/>
    <property type="match status" value="1"/>
</dbReference>
<evidence type="ECO:0000313" key="10">
    <source>
        <dbReference type="Proteomes" id="UP000494040"/>
    </source>
</evidence>
<proteinExistence type="inferred from homology"/>
<dbReference type="PRINTS" id="PR00722">
    <property type="entry name" value="CHYMOTRYPSIN"/>
</dbReference>
<dbReference type="Proteomes" id="UP000494040">
    <property type="component" value="Unassembled WGS sequence"/>
</dbReference>
<dbReference type="InterPro" id="IPR050430">
    <property type="entry name" value="Peptidase_S1"/>
</dbReference>